<organism evidence="5 6">
    <name type="scientific">Bradyrhizobium erythrophlei</name>
    <dbReference type="NCBI Taxonomy" id="1437360"/>
    <lineage>
        <taxon>Bacteria</taxon>
        <taxon>Pseudomonadati</taxon>
        <taxon>Pseudomonadota</taxon>
        <taxon>Alphaproteobacteria</taxon>
        <taxon>Hyphomicrobiales</taxon>
        <taxon>Nitrobacteraceae</taxon>
        <taxon>Bradyrhizobium</taxon>
    </lineage>
</organism>
<dbReference type="GO" id="GO:0030163">
    <property type="term" value="P:protein catabolic process"/>
    <property type="evidence" value="ECO:0007669"/>
    <property type="project" value="InterPro"/>
</dbReference>
<dbReference type="CDD" id="cd19481">
    <property type="entry name" value="RecA-like_protease"/>
    <property type="match status" value="1"/>
</dbReference>
<evidence type="ECO:0000256" key="3">
    <source>
        <dbReference type="ARBA" id="ARBA00022840"/>
    </source>
</evidence>
<dbReference type="EMBL" id="LT670817">
    <property type="protein sequence ID" value="SHG26971.1"/>
    <property type="molecule type" value="Genomic_DNA"/>
</dbReference>
<keyword evidence="5" id="KW-0645">Protease</keyword>
<dbReference type="InterPro" id="IPR050221">
    <property type="entry name" value="26S_Proteasome_ATPase"/>
</dbReference>
<dbReference type="SUPFAM" id="SSF52540">
    <property type="entry name" value="P-loop containing nucleoside triphosphate hydrolases"/>
    <property type="match status" value="1"/>
</dbReference>
<dbReference type="SMART" id="SM00382">
    <property type="entry name" value="AAA"/>
    <property type="match status" value="1"/>
</dbReference>
<dbReference type="InterPro" id="IPR003593">
    <property type="entry name" value="AAA+_ATPase"/>
</dbReference>
<keyword evidence="2" id="KW-0547">Nucleotide-binding</keyword>
<feature type="domain" description="AAA+ ATPase" evidence="4">
    <location>
        <begin position="412"/>
        <end position="540"/>
    </location>
</feature>
<dbReference type="GO" id="GO:0016887">
    <property type="term" value="F:ATP hydrolysis activity"/>
    <property type="evidence" value="ECO:0007669"/>
    <property type="project" value="InterPro"/>
</dbReference>
<evidence type="ECO:0000256" key="2">
    <source>
        <dbReference type="ARBA" id="ARBA00022741"/>
    </source>
</evidence>
<dbReference type="Gene3D" id="3.30.1390.10">
    <property type="match status" value="1"/>
</dbReference>
<dbReference type="Gene3D" id="1.10.8.60">
    <property type="match status" value="1"/>
</dbReference>
<keyword evidence="3" id="KW-0067">ATP-binding</keyword>
<dbReference type="Gene3D" id="3.40.50.300">
    <property type="entry name" value="P-loop containing nucleotide triphosphate hydrolases"/>
    <property type="match status" value="1"/>
</dbReference>
<evidence type="ECO:0000256" key="1">
    <source>
        <dbReference type="ARBA" id="ARBA00006914"/>
    </source>
</evidence>
<evidence type="ECO:0000313" key="5">
    <source>
        <dbReference type="EMBL" id="SHG26971.1"/>
    </source>
</evidence>
<keyword evidence="5" id="KW-0378">Hydrolase</keyword>
<dbReference type="AlphaFoldDB" id="A0A1M5IFD2"/>
<dbReference type="GO" id="GO:0005524">
    <property type="term" value="F:ATP binding"/>
    <property type="evidence" value="ECO:0007669"/>
    <property type="project" value="UniProtKB-KW"/>
</dbReference>
<dbReference type="InterPro" id="IPR027417">
    <property type="entry name" value="P-loop_NTPase"/>
</dbReference>
<name>A0A1M5IFD2_9BRAD</name>
<evidence type="ECO:0000313" key="6">
    <source>
        <dbReference type="Proteomes" id="UP000189796"/>
    </source>
</evidence>
<sequence>MSWKLAFLAAGPFMFLRAGNAQKYVLVPFRLQCHSREHVFETTTSAGEYFMDTVQAAAGHLQVTFHKDGETPEDFVIKLLCLVFKKPMLDAIKFVATIDKNGQAISGAYPRDVANKMLQAARRRIRTSGHPLLITSEPAAEGVEIPDRCKLCGALSGENRLSLRGKDTLVCNDCVHQITNNLSEVTGRKQFEYACEALDWHFAGIPRDQLVASSRQFPGHMRADVQVAIDRLFASPIRFFGIHEQYRYETVNIAALTRDGRNAIALAPAQYQDVDVGESDPVKCLVNGLWLCRTGGLRYAVVLSSHREYRNEPGTRIEIAVPAGADGAEFVQRCFSELEGAVNAARSYRGKILSLDGDDDYRGRSKGVMVHKLPPVQREDVILPEATLKLLDRNVVSFVGSRPQLRRLGQSTRKGILLYGPPGTGKTHTIRYLASNLPGHTTLIITAAQVALLAQYMSLARLLQPAMVVIEDVDLIARDRDEMGACEESLLNALLNEMDGLKQDADILFILTTNRPEQLEGALAGRPGRIDQAIEVPLPDDIGRRKLVQLYGTGLPLGDAVVEEAAQRTKGVSAAFIKELMRRIAQASITRDGGTTVEPGDIGEALDDMLFAGGKLNVKLLGGAREMADG</sequence>
<dbReference type="InterPro" id="IPR014719">
    <property type="entry name" value="Ribosomal_bL12_C/ClpS-like"/>
</dbReference>
<dbReference type="Pfam" id="PF02617">
    <property type="entry name" value="ClpS"/>
    <property type="match status" value="1"/>
</dbReference>
<accession>A0A1M5IFD2</accession>
<proteinExistence type="inferred from homology"/>
<reference evidence="5 6" key="1">
    <citation type="submission" date="2016-11" db="EMBL/GenBank/DDBJ databases">
        <authorList>
            <person name="Jaros S."/>
            <person name="Januszkiewicz K."/>
            <person name="Wedrychowicz H."/>
        </authorList>
    </citation>
    <scope>NUCLEOTIDE SEQUENCE [LARGE SCALE GENOMIC DNA]</scope>
    <source>
        <strain evidence="5 6">GAS138</strain>
    </source>
</reference>
<dbReference type="InterPro" id="IPR003959">
    <property type="entry name" value="ATPase_AAA_core"/>
</dbReference>
<dbReference type="SUPFAM" id="SSF54736">
    <property type="entry name" value="ClpS-like"/>
    <property type="match status" value="1"/>
</dbReference>
<evidence type="ECO:0000259" key="4">
    <source>
        <dbReference type="SMART" id="SM00382"/>
    </source>
</evidence>
<dbReference type="InterPro" id="IPR003769">
    <property type="entry name" value="ClpS_core"/>
</dbReference>
<dbReference type="GO" id="GO:0006508">
    <property type="term" value="P:proteolysis"/>
    <property type="evidence" value="ECO:0007669"/>
    <property type="project" value="UniProtKB-KW"/>
</dbReference>
<dbReference type="Pfam" id="PF00004">
    <property type="entry name" value="AAA"/>
    <property type="match status" value="1"/>
</dbReference>
<dbReference type="GO" id="GO:0008233">
    <property type="term" value="F:peptidase activity"/>
    <property type="evidence" value="ECO:0007669"/>
    <property type="project" value="UniProtKB-KW"/>
</dbReference>
<protein>
    <submittedName>
        <fullName evidence="5">ATP-dependent Clp protease adaptor protein ClpS</fullName>
    </submittedName>
</protein>
<dbReference type="Proteomes" id="UP000189796">
    <property type="component" value="Chromosome I"/>
</dbReference>
<comment type="similarity">
    <text evidence="1">Belongs to the AAA ATPase family.</text>
</comment>
<gene>
    <name evidence="5" type="ORF">SAMN05443248_0954</name>
</gene>
<dbReference type="PANTHER" id="PTHR23073">
    <property type="entry name" value="26S PROTEASOME REGULATORY SUBUNIT"/>
    <property type="match status" value="1"/>
</dbReference>